<dbReference type="AlphaFoldDB" id="A0A4P7MW04"/>
<dbReference type="Proteomes" id="UP000294847">
    <property type="component" value="Chromosome 1"/>
</dbReference>
<sequence>MYMYDPSTPASVSISVDFNRFMDEPRAEEQAADSYFEGLAGRSIPSVWLFLTVYTLAECVWTGEASSGGNGDGDNWNGALQVRYCHAIYDGIAPLDQIVQLTDYRAACPGPIRIRHS</sequence>
<gene>
    <name evidence="1" type="ORF">PoMZ_09923</name>
</gene>
<evidence type="ECO:0000313" key="2">
    <source>
        <dbReference type="Proteomes" id="UP000294847"/>
    </source>
</evidence>
<proteinExistence type="predicted"/>
<organism evidence="1 2">
    <name type="scientific">Pyricularia oryzae</name>
    <name type="common">Rice blast fungus</name>
    <name type="synonym">Magnaporthe oryzae</name>
    <dbReference type="NCBI Taxonomy" id="318829"/>
    <lineage>
        <taxon>Eukaryota</taxon>
        <taxon>Fungi</taxon>
        <taxon>Dikarya</taxon>
        <taxon>Ascomycota</taxon>
        <taxon>Pezizomycotina</taxon>
        <taxon>Sordariomycetes</taxon>
        <taxon>Sordariomycetidae</taxon>
        <taxon>Magnaporthales</taxon>
        <taxon>Pyriculariaceae</taxon>
        <taxon>Pyricularia</taxon>
    </lineage>
</organism>
<protein>
    <submittedName>
        <fullName evidence="1">Uncharacterized protein</fullName>
    </submittedName>
</protein>
<evidence type="ECO:0000313" key="1">
    <source>
        <dbReference type="EMBL" id="QBZ54228.1"/>
    </source>
</evidence>
<dbReference type="EMBL" id="CP034204">
    <property type="protein sequence ID" value="QBZ54228.1"/>
    <property type="molecule type" value="Genomic_DNA"/>
</dbReference>
<name>A0A4P7MW04_PYROR</name>
<reference evidence="1 2" key="1">
    <citation type="journal article" date="2019" name="Mol. Biol. Evol.">
        <title>Blast fungal genomes show frequent chromosomal changes, gene gains and losses, and effector gene turnover.</title>
        <authorList>
            <person name="Gomez Luciano L.B."/>
            <person name="Jason Tsai I."/>
            <person name="Chuma I."/>
            <person name="Tosa Y."/>
            <person name="Chen Y.H."/>
            <person name="Li J.Y."/>
            <person name="Li M.Y."/>
            <person name="Jade Lu M.Y."/>
            <person name="Nakayashiki H."/>
            <person name="Li W.H."/>
        </authorList>
    </citation>
    <scope>NUCLEOTIDE SEQUENCE [LARGE SCALE GENOMIC DNA]</scope>
    <source>
        <strain evidence="1">MZ5-1-6</strain>
    </source>
</reference>
<accession>A0A4P7MW04</accession>